<dbReference type="GO" id="GO:0035556">
    <property type="term" value="P:intracellular signal transduction"/>
    <property type="evidence" value="ECO:0007669"/>
    <property type="project" value="TreeGrafter"/>
</dbReference>
<dbReference type="EMBL" id="QKUF01000037">
    <property type="protein sequence ID" value="PZW21079.1"/>
    <property type="molecule type" value="Genomic_DNA"/>
</dbReference>
<dbReference type="GO" id="GO:0004674">
    <property type="term" value="F:protein serine/threonine kinase activity"/>
    <property type="evidence" value="ECO:0007669"/>
    <property type="project" value="TreeGrafter"/>
</dbReference>
<name>A0A326TZE1_THEHA</name>
<keyword evidence="4" id="KW-0808">Transferase</keyword>
<dbReference type="PANTHER" id="PTHR24346">
    <property type="entry name" value="MAP/MICROTUBULE AFFINITY-REGULATING KINASE"/>
    <property type="match status" value="1"/>
</dbReference>
<gene>
    <name evidence="4" type="ORF">EI42_05734</name>
</gene>
<sequence>MPASVRMIGNYRLLRLLDEYVGCARYLAEDVSTHTLVQISLLAPPGRGRLNGALHLLNWLAGIEHPQIQGLFDIGEVSGCLYYTSEYLPAGSLRERHHPGAILPLELVRHYVQQIAQPLHYLHSLGAVYASLRPENILVHAGNDLILSDFGLREYLFRLHFGDVIHPLFLRYTAPELLRGWRLPASDQYMLALLLYEWLSGAHPFDDTLQALSEAHLKKQPPSLLEHMPLLPEAVDEVLQIALAKDPMRRFASIRAFATAFEQACKA</sequence>
<dbReference type="Pfam" id="PF00069">
    <property type="entry name" value="Pkinase"/>
    <property type="match status" value="1"/>
</dbReference>
<dbReference type="GO" id="GO:0005737">
    <property type="term" value="C:cytoplasm"/>
    <property type="evidence" value="ECO:0007669"/>
    <property type="project" value="TreeGrafter"/>
</dbReference>
<evidence type="ECO:0000256" key="2">
    <source>
        <dbReference type="ARBA" id="ARBA00022840"/>
    </source>
</evidence>
<evidence type="ECO:0000313" key="5">
    <source>
        <dbReference type="Proteomes" id="UP000248806"/>
    </source>
</evidence>
<dbReference type="SUPFAM" id="SSF56112">
    <property type="entry name" value="Protein kinase-like (PK-like)"/>
    <property type="match status" value="1"/>
</dbReference>
<feature type="domain" description="Protein kinase" evidence="3">
    <location>
        <begin position="11"/>
        <end position="262"/>
    </location>
</feature>
<keyword evidence="5" id="KW-1185">Reference proteome</keyword>
<proteinExistence type="predicted"/>
<dbReference type="InterPro" id="IPR011009">
    <property type="entry name" value="Kinase-like_dom_sf"/>
</dbReference>
<reference evidence="4 5" key="1">
    <citation type="submission" date="2018-06" db="EMBL/GenBank/DDBJ databases">
        <title>Genomic Encyclopedia of Archaeal and Bacterial Type Strains, Phase II (KMG-II): from individual species to whole genera.</title>
        <authorList>
            <person name="Goeker M."/>
        </authorList>
    </citation>
    <scope>NUCLEOTIDE SEQUENCE [LARGE SCALE GENOMIC DNA]</scope>
    <source>
        <strain evidence="4 5">ATCC BAA-1881</strain>
    </source>
</reference>
<dbReference type="InterPro" id="IPR000719">
    <property type="entry name" value="Prot_kinase_dom"/>
</dbReference>
<dbReference type="AlphaFoldDB" id="A0A326TZE1"/>
<evidence type="ECO:0000313" key="4">
    <source>
        <dbReference type="EMBL" id="PZW21079.1"/>
    </source>
</evidence>
<organism evidence="4 5">
    <name type="scientific">Thermosporothrix hazakensis</name>
    <dbReference type="NCBI Taxonomy" id="644383"/>
    <lineage>
        <taxon>Bacteria</taxon>
        <taxon>Bacillati</taxon>
        <taxon>Chloroflexota</taxon>
        <taxon>Ktedonobacteria</taxon>
        <taxon>Ktedonobacterales</taxon>
        <taxon>Thermosporotrichaceae</taxon>
        <taxon>Thermosporothrix</taxon>
    </lineage>
</organism>
<comment type="caution">
    <text evidence="4">The sequence shown here is derived from an EMBL/GenBank/DDBJ whole genome shotgun (WGS) entry which is preliminary data.</text>
</comment>
<protein>
    <submittedName>
        <fullName evidence="4">Serine/threonine-protein kinase/serine/threonine-protein kinase PpkA</fullName>
    </submittedName>
</protein>
<keyword evidence="4" id="KW-0418">Kinase</keyword>
<keyword evidence="2" id="KW-0067">ATP-binding</keyword>
<keyword evidence="1" id="KW-0547">Nucleotide-binding</keyword>
<dbReference type="GO" id="GO:0005524">
    <property type="term" value="F:ATP binding"/>
    <property type="evidence" value="ECO:0007669"/>
    <property type="project" value="UniProtKB-KW"/>
</dbReference>
<dbReference type="SMART" id="SM00220">
    <property type="entry name" value="S_TKc"/>
    <property type="match status" value="1"/>
</dbReference>
<dbReference type="RefSeq" id="WP_170142973.1">
    <property type="nucleotide sequence ID" value="NZ_BIFX01000001.1"/>
</dbReference>
<dbReference type="Gene3D" id="1.10.510.10">
    <property type="entry name" value="Transferase(Phosphotransferase) domain 1"/>
    <property type="match status" value="1"/>
</dbReference>
<dbReference type="PANTHER" id="PTHR24346:SF30">
    <property type="entry name" value="MATERNAL EMBRYONIC LEUCINE ZIPPER KINASE"/>
    <property type="match status" value="1"/>
</dbReference>
<dbReference type="Proteomes" id="UP000248806">
    <property type="component" value="Unassembled WGS sequence"/>
</dbReference>
<accession>A0A326TZE1</accession>
<evidence type="ECO:0000259" key="3">
    <source>
        <dbReference type="PROSITE" id="PS50011"/>
    </source>
</evidence>
<dbReference type="PROSITE" id="PS50011">
    <property type="entry name" value="PROTEIN_KINASE_DOM"/>
    <property type="match status" value="1"/>
</dbReference>
<evidence type="ECO:0000256" key="1">
    <source>
        <dbReference type="ARBA" id="ARBA00022741"/>
    </source>
</evidence>